<dbReference type="SUPFAM" id="SSF53901">
    <property type="entry name" value="Thiolase-like"/>
    <property type="match status" value="2"/>
</dbReference>
<dbReference type="PIRSF" id="PIRSF000447">
    <property type="entry name" value="KAS_II"/>
    <property type="match status" value="1"/>
</dbReference>
<dbReference type="InterPro" id="IPR000794">
    <property type="entry name" value="Beta-ketoacyl_synthase"/>
</dbReference>
<dbReference type="InterPro" id="IPR017568">
    <property type="entry name" value="3-oxoacyl-ACP_synth-2"/>
</dbReference>
<keyword evidence="5 11" id="KW-0444">Lipid biosynthesis</keyword>
<comment type="caution">
    <text evidence="15">The sequence shown here is derived from an EMBL/GenBank/DDBJ whole genome shotgun (WGS) entry which is preliminary data.</text>
</comment>
<feature type="domain" description="Ketosynthase family 3 (KS3)" evidence="14">
    <location>
        <begin position="1"/>
        <end position="410"/>
    </location>
</feature>
<dbReference type="Gene3D" id="3.40.47.10">
    <property type="match status" value="1"/>
</dbReference>
<comment type="function">
    <text evidence="11">Involved in the type II fatty acid elongation cycle. Catalyzes the elongation of a wide range of acyl-ACP by the addition of two carbons from malonyl-ACP to an acyl acceptor. Can efficiently catalyze the conversion of palmitoleoyl-ACP (cis-hexadec-9-enoyl-ACP) to cis-vaccenoyl-ACP (cis-octadec-11-enoyl-ACP), an essential step in the thermal regulation of fatty acid composition.</text>
</comment>
<dbReference type="PANTHER" id="PTHR11712">
    <property type="entry name" value="POLYKETIDE SYNTHASE-RELATED"/>
    <property type="match status" value="1"/>
</dbReference>
<accession>A0A1Y5F9X7</accession>
<keyword evidence="9 11" id="KW-0275">Fatty acid biosynthesis</keyword>
<dbReference type="UniPathway" id="UPA00094"/>
<feature type="active site" description="For beta-ketoacyl synthase activity" evidence="12">
    <location>
        <position position="163"/>
    </location>
</feature>
<evidence type="ECO:0000256" key="4">
    <source>
        <dbReference type="ARBA" id="ARBA00014657"/>
    </source>
</evidence>
<dbReference type="InterPro" id="IPR018201">
    <property type="entry name" value="Ketoacyl_synth_AS"/>
</dbReference>
<keyword evidence="10 11" id="KW-0012">Acyltransferase</keyword>
<dbReference type="Proteomes" id="UP000196531">
    <property type="component" value="Unassembled WGS sequence"/>
</dbReference>
<reference evidence="16" key="1">
    <citation type="journal article" date="2017" name="Proc. Natl. Acad. Sci. U.S.A.">
        <title>Simulation of Deepwater Horizon oil plume reveals substrate specialization within a complex community of hydrocarbon-degraders.</title>
        <authorList>
            <person name="Hu P."/>
            <person name="Dubinsky E.A."/>
            <person name="Probst A.J."/>
            <person name="Wang J."/>
            <person name="Sieber C.M.K."/>
            <person name="Tom L.M."/>
            <person name="Gardinali P."/>
            <person name="Banfield J.F."/>
            <person name="Atlas R.M."/>
            <person name="Andersen G.L."/>
        </authorList>
    </citation>
    <scope>NUCLEOTIDE SEQUENCE [LARGE SCALE GENOMIC DNA]</scope>
</reference>
<evidence type="ECO:0000256" key="10">
    <source>
        <dbReference type="ARBA" id="ARBA00023315"/>
    </source>
</evidence>
<dbReference type="FunFam" id="3.40.47.10:FF:000009">
    <property type="entry name" value="3-oxoacyl-[acyl-carrier-protein] synthase 2"/>
    <property type="match status" value="1"/>
</dbReference>
<evidence type="ECO:0000313" key="16">
    <source>
        <dbReference type="Proteomes" id="UP000196531"/>
    </source>
</evidence>
<dbReference type="InterPro" id="IPR014031">
    <property type="entry name" value="Ketoacyl_synth_C"/>
</dbReference>
<evidence type="ECO:0000256" key="13">
    <source>
        <dbReference type="RuleBase" id="RU003694"/>
    </source>
</evidence>
<dbReference type="SMART" id="SM00825">
    <property type="entry name" value="PKS_KS"/>
    <property type="match status" value="1"/>
</dbReference>
<proteinExistence type="inferred from homology"/>
<evidence type="ECO:0000256" key="12">
    <source>
        <dbReference type="PIRSR" id="PIRSR000447-1"/>
    </source>
</evidence>
<evidence type="ECO:0000256" key="5">
    <source>
        <dbReference type="ARBA" id="ARBA00022516"/>
    </source>
</evidence>
<evidence type="ECO:0000256" key="8">
    <source>
        <dbReference type="ARBA" id="ARBA00023098"/>
    </source>
</evidence>
<evidence type="ECO:0000256" key="9">
    <source>
        <dbReference type="ARBA" id="ARBA00023160"/>
    </source>
</evidence>
<comment type="pathway">
    <text evidence="1 11">Lipid metabolism; fatty acid biosynthesis.</text>
</comment>
<dbReference type="Pfam" id="PF02801">
    <property type="entry name" value="Ketoacyl-synt_C"/>
    <property type="match status" value="1"/>
</dbReference>
<comment type="catalytic activity">
    <reaction evidence="11">
        <text>(9Z)-hexadecenoyl-[ACP] + malonyl-[ACP] + H(+) = 3-oxo-(11Z)-octadecenoyl-[ACP] + holo-[ACP] + CO2</text>
        <dbReference type="Rhea" id="RHEA:55040"/>
        <dbReference type="Rhea" id="RHEA-COMP:9623"/>
        <dbReference type="Rhea" id="RHEA-COMP:9685"/>
        <dbReference type="Rhea" id="RHEA-COMP:10800"/>
        <dbReference type="Rhea" id="RHEA-COMP:14074"/>
        <dbReference type="ChEBI" id="CHEBI:15378"/>
        <dbReference type="ChEBI" id="CHEBI:16526"/>
        <dbReference type="ChEBI" id="CHEBI:64479"/>
        <dbReference type="ChEBI" id="CHEBI:78449"/>
        <dbReference type="ChEBI" id="CHEBI:83989"/>
        <dbReference type="ChEBI" id="CHEBI:138538"/>
        <dbReference type="EC" id="2.3.1.179"/>
    </reaction>
</comment>
<keyword evidence="7" id="KW-0276">Fatty acid metabolism</keyword>
<evidence type="ECO:0000256" key="2">
    <source>
        <dbReference type="ARBA" id="ARBA00008467"/>
    </source>
</evidence>
<dbReference type="EMBL" id="MAAO01000006">
    <property type="protein sequence ID" value="OUR96311.1"/>
    <property type="molecule type" value="Genomic_DNA"/>
</dbReference>
<dbReference type="InterPro" id="IPR016039">
    <property type="entry name" value="Thiolase-like"/>
</dbReference>
<evidence type="ECO:0000256" key="1">
    <source>
        <dbReference type="ARBA" id="ARBA00005194"/>
    </source>
</evidence>
<gene>
    <name evidence="15" type="ORF">A9Q84_08110</name>
</gene>
<dbReference type="GO" id="GO:0006633">
    <property type="term" value="P:fatty acid biosynthetic process"/>
    <property type="evidence" value="ECO:0007669"/>
    <property type="project" value="UniProtKB-UniRule"/>
</dbReference>
<organism evidence="15 16">
    <name type="scientific">Halobacteriovorax marinus</name>
    <dbReference type="NCBI Taxonomy" id="97084"/>
    <lineage>
        <taxon>Bacteria</taxon>
        <taxon>Pseudomonadati</taxon>
        <taxon>Bdellovibrionota</taxon>
        <taxon>Bacteriovoracia</taxon>
        <taxon>Bacteriovoracales</taxon>
        <taxon>Halobacteriovoraceae</taxon>
        <taxon>Halobacteriovorax</taxon>
    </lineage>
</organism>
<dbReference type="GO" id="GO:0004315">
    <property type="term" value="F:3-oxoacyl-[acyl-carrier-protein] synthase activity"/>
    <property type="evidence" value="ECO:0007669"/>
    <property type="project" value="UniProtKB-UniRule"/>
</dbReference>
<dbReference type="EC" id="2.3.1.179" evidence="3 11"/>
<dbReference type="CDD" id="cd00834">
    <property type="entry name" value="KAS_I_II"/>
    <property type="match status" value="1"/>
</dbReference>
<dbReference type="InterPro" id="IPR020841">
    <property type="entry name" value="PKS_Beta-ketoAc_synthase_dom"/>
</dbReference>
<dbReference type="PROSITE" id="PS00606">
    <property type="entry name" value="KS3_1"/>
    <property type="match status" value="1"/>
</dbReference>
<dbReference type="PROSITE" id="PS52004">
    <property type="entry name" value="KS3_2"/>
    <property type="match status" value="1"/>
</dbReference>
<evidence type="ECO:0000313" key="15">
    <source>
        <dbReference type="EMBL" id="OUR96311.1"/>
    </source>
</evidence>
<dbReference type="PANTHER" id="PTHR11712:SF336">
    <property type="entry name" value="3-OXOACYL-[ACYL-CARRIER-PROTEIN] SYNTHASE, MITOCHONDRIAL"/>
    <property type="match status" value="1"/>
</dbReference>
<evidence type="ECO:0000259" key="14">
    <source>
        <dbReference type="PROSITE" id="PS52004"/>
    </source>
</evidence>
<comment type="catalytic activity">
    <reaction evidence="11">
        <text>a fatty acyl-[ACP] + malonyl-[ACP] + H(+) = a 3-oxoacyl-[ACP] + holo-[ACP] + CO2</text>
        <dbReference type="Rhea" id="RHEA:22836"/>
        <dbReference type="Rhea" id="RHEA-COMP:9623"/>
        <dbReference type="Rhea" id="RHEA-COMP:9685"/>
        <dbReference type="Rhea" id="RHEA-COMP:9916"/>
        <dbReference type="Rhea" id="RHEA-COMP:14125"/>
        <dbReference type="ChEBI" id="CHEBI:15378"/>
        <dbReference type="ChEBI" id="CHEBI:16526"/>
        <dbReference type="ChEBI" id="CHEBI:64479"/>
        <dbReference type="ChEBI" id="CHEBI:78449"/>
        <dbReference type="ChEBI" id="CHEBI:78776"/>
        <dbReference type="ChEBI" id="CHEBI:138651"/>
    </reaction>
</comment>
<evidence type="ECO:0000256" key="3">
    <source>
        <dbReference type="ARBA" id="ARBA00012356"/>
    </source>
</evidence>
<dbReference type="GO" id="GO:0005829">
    <property type="term" value="C:cytosol"/>
    <property type="evidence" value="ECO:0007669"/>
    <property type="project" value="TreeGrafter"/>
</dbReference>
<protein>
    <recommendedName>
        <fullName evidence="4 11">3-oxoacyl-[acyl-carrier-protein] synthase 2</fullName>
        <ecNumber evidence="3 11">2.3.1.179</ecNumber>
    </recommendedName>
</protein>
<dbReference type="NCBIfam" id="TIGR03150">
    <property type="entry name" value="fabF"/>
    <property type="match status" value="1"/>
</dbReference>
<evidence type="ECO:0000256" key="7">
    <source>
        <dbReference type="ARBA" id="ARBA00022832"/>
    </source>
</evidence>
<keyword evidence="6 11" id="KW-0808">Transferase</keyword>
<evidence type="ECO:0000256" key="6">
    <source>
        <dbReference type="ARBA" id="ARBA00022679"/>
    </source>
</evidence>
<dbReference type="NCBIfam" id="NF005589">
    <property type="entry name" value="PRK07314.1"/>
    <property type="match status" value="1"/>
</dbReference>
<dbReference type="Pfam" id="PF00109">
    <property type="entry name" value="ketoacyl-synt"/>
    <property type="match status" value="1"/>
</dbReference>
<name>A0A1Y5F9X7_9BACT</name>
<dbReference type="InterPro" id="IPR014030">
    <property type="entry name" value="Ketoacyl_synth_N"/>
</dbReference>
<evidence type="ECO:0000256" key="11">
    <source>
        <dbReference type="PIRNR" id="PIRNR000447"/>
    </source>
</evidence>
<dbReference type="AlphaFoldDB" id="A0A1Y5F9X7"/>
<sequence>MNRVVITGMGAICGLGHSLDEVWGNIVEGKPGISKIENTNIEKLAVQIGGEVKNFAIAEDVLEAKEAPRFDKFIHFALHSGFEAWKDAGLVDHSYDPGRIGTILGVGMGGFPEIESSYETFLAKGPRRISPFFIPAIIPNMASGLMSIKLNLQGVNYTIASACASAAHAISASAFEIMSGRQDVMVTGGAESVLSNLPMGGFISMKALSKSVDEPEKASRPFDKDRNGFVIGEGAGVLILENYDKAKARGARIYAEVVGHGTSSDAHHITAPHPEGDGAYRCMKMCIESAGITPDKVGYVNAHGTSTPLGDLGETKAIKKTFGNHANEMFVSSTKSMTGHLLGAAGGIESIFCAMALYKGVLPPTINLDNQDPECDLDYVANTAKEFQAEYVLNNSFGFGGTNSSLLLKRYTE</sequence>
<keyword evidence="8" id="KW-0443">Lipid metabolism</keyword>
<comment type="similarity">
    <text evidence="2 11 13">Belongs to the thiolase-like superfamily. Beta-ketoacyl-ACP synthases family.</text>
</comment>